<sequence length="51" mass="6002">MRIVKWQVCGFKCLHPVRRQAQTKALPDSRLDPGPQQLHWIILRLQQGVRV</sequence>
<evidence type="ECO:0000313" key="1">
    <source>
        <dbReference type="EMBL" id="KWV79138.1"/>
    </source>
</evidence>
<comment type="caution">
    <text evidence="1">The sequence shown here is derived from an EMBL/GenBank/DDBJ whole genome shotgun (WGS) entry which is preliminary data.</text>
</comment>
<evidence type="ECO:0000313" key="2">
    <source>
        <dbReference type="Proteomes" id="UP000063434"/>
    </source>
</evidence>
<dbReference type="EMBL" id="LCYC01000012">
    <property type="protein sequence ID" value="KWV79138.1"/>
    <property type="molecule type" value="Genomic_DNA"/>
</dbReference>
<organism evidence="1 2">
    <name type="scientific">Pseudomonas fluorescens</name>
    <dbReference type="NCBI Taxonomy" id="294"/>
    <lineage>
        <taxon>Bacteria</taxon>
        <taxon>Pseudomonadati</taxon>
        <taxon>Pseudomonadota</taxon>
        <taxon>Gammaproteobacteria</taxon>
        <taxon>Pseudomonadales</taxon>
        <taxon>Pseudomonadaceae</taxon>
        <taxon>Pseudomonas</taxon>
    </lineage>
</organism>
<gene>
    <name evidence="1" type="ORF">PFL603g_01508</name>
</gene>
<dbReference type="Proteomes" id="UP000063434">
    <property type="component" value="Unassembled WGS sequence"/>
</dbReference>
<accession>A0A120G2B9</accession>
<reference evidence="1 2" key="1">
    <citation type="submission" date="2015-05" db="EMBL/GenBank/DDBJ databases">
        <title>A genomic and transcriptomic approach to investigate the blue pigment phenotype in Pseudomonas fluorescens.</title>
        <authorList>
            <person name="Andreani N.A."/>
            <person name="Cardazzo B."/>
        </authorList>
    </citation>
    <scope>NUCLEOTIDE SEQUENCE [LARGE SCALE GENOMIC DNA]</scope>
    <source>
        <strain evidence="1 2">Ps_40</strain>
    </source>
</reference>
<name>A0A120G2B9_PSEFL</name>
<protein>
    <submittedName>
        <fullName evidence="1">Uncharacterized protein</fullName>
    </submittedName>
</protein>
<proteinExistence type="predicted"/>
<dbReference type="AlphaFoldDB" id="A0A120G2B9"/>